<dbReference type="Gene3D" id="1.10.540.10">
    <property type="entry name" value="Acyl-CoA dehydrogenase/oxidase, N-terminal domain"/>
    <property type="match status" value="1"/>
</dbReference>
<dbReference type="Pfam" id="PF02770">
    <property type="entry name" value="Acyl-CoA_dh_M"/>
    <property type="match status" value="1"/>
</dbReference>
<dbReference type="Pfam" id="PF08028">
    <property type="entry name" value="Acyl-CoA_dh_2"/>
    <property type="match status" value="1"/>
</dbReference>
<proteinExistence type="predicted"/>
<dbReference type="InterPro" id="IPR013786">
    <property type="entry name" value="AcylCoA_DH/ox_N"/>
</dbReference>
<evidence type="ECO:0000259" key="3">
    <source>
        <dbReference type="Pfam" id="PF02770"/>
    </source>
</evidence>
<evidence type="ECO:0000259" key="5">
    <source>
        <dbReference type="Pfam" id="PF08028"/>
    </source>
</evidence>
<dbReference type="InterPro" id="IPR013107">
    <property type="entry name" value="Acyl-CoA_DH_C"/>
</dbReference>
<keyword evidence="1" id="KW-0285">Flavoprotein</keyword>
<dbReference type="OrthoDB" id="2986495at2"/>
<dbReference type="RefSeq" id="WP_147849941.1">
    <property type="nucleotide sequence ID" value="NZ_VDUZ01000034.1"/>
</dbReference>
<gene>
    <name evidence="6" type="ORF">FHP25_26175</name>
</gene>
<dbReference type="Pfam" id="PF02771">
    <property type="entry name" value="Acyl-CoA_dh_N"/>
    <property type="match status" value="1"/>
</dbReference>
<dbReference type="PIRSF" id="PIRSF016578">
    <property type="entry name" value="HsaA"/>
    <property type="match status" value="1"/>
</dbReference>
<keyword evidence="2" id="KW-0560">Oxidoreductase</keyword>
<dbReference type="Gene3D" id="1.20.140.10">
    <property type="entry name" value="Butyryl-CoA Dehydrogenase, subunit A, domain 3"/>
    <property type="match status" value="1"/>
</dbReference>
<dbReference type="InterPro" id="IPR006091">
    <property type="entry name" value="Acyl-CoA_Oxase/DH_mid-dom"/>
</dbReference>
<sequence length="382" mass="40608">MTVMTSPVDTSLLAEIAREFAGHADAHDRAGSFAHENIDRLRAAGLLTLIAPREFGGGGRGLSAAAKVVGAIAEGDPSTALVLSMQYISHAAIGRLSLWPPSARSRVFSDGGLINALRVEPVLGSPARGGLPETVARRDGDAWRISGHKIYATGIPALRWLLVWARADIDGQVKVGSWLVPADAPGVGVVETWDHVGMRATCSHDVVLQDVAVPADHAVDVRSPHEWTIDPQQAAWNTVLIAAVYDGIARAARDWLVGWLNDRVPSNLGASLATLPRFQEAVGDIEARLLVNRRLIADSARRVDQDPVPLPAAEAGLVKHVASGNAIAVVEKALSLTGNHGLSRRHPLERHHRNVLCSRVHTPQDDSILIAAGRDALGVQAA</sequence>
<dbReference type="CDD" id="cd00567">
    <property type="entry name" value="ACAD"/>
    <property type="match status" value="1"/>
</dbReference>
<dbReference type="InterPro" id="IPR037069">
    <property type="entry name" value="AcylCoA_DH/ox_N_sf"/>
</dbReference>
<feature type="domain" description="Acyl-CoA oxidase/dehydrogenase middle" evidence="3">
    <location>
        <begin position="120"/>
        <end position="211"/>
    </location>
</feature>
<evidence type="ECO:0000313" key="6">
    <source>
        <dbReference type="EMBL" id="TXL72319.1"/>
    </source>
</evidence>
<organism evidence="6 7">
    <name type="scientific">Vineibacter terrae</name>
    <dbReference type="NCBI Taxonomy" id="2586908"/>
    <lineage>
        <taxon>Bacteria</taxon>
        <taxon>Pseudomonadati</taxon>
        <taxon>Pseudomonadota</taxon>
        <taxon>Alphaproteobacteria</taxon>
        <taxon>Hyphomicrobiales</taxon>
        <taxon>Vineibacter</taxon>
    </lineage>
</organism>
<dbReference type="PANTHER" id="PTHR43831:SF1">
    <property type="entry name" value="ISOBUTYRYL-COA DEHYDROGENASE, MITOCHONDRIAL"/>
    <property type="match status" value="1"/>
</dbReference>
<evidence type="ECO:0000256" key="1">
    <source>
        <dbReference type="ARBA" id="ARBA00022630"/>
    </source>
</evidence>
<dbReference type="AlphaFoldDB" id="A0A5C8PEX3"/>
<dbReference type="Proteomes" id="UP000321638">
    <property type="component" value="Unassembled WGS sequence"/>
</dbReference>
<reference evidence="6 7" key="1">
    <citation type="submission" date="2019-06" db="EMBL/GenBank/DDBJ databases">
        <title>New taxonomy in bacterial strain CC-CFT640, isolated from vineyard.</title>
        <authorList>
            <person name="Lin S.-Y."/>
            <person name="Tsai C.-F."/>
            <person name="Young C.-C."/>
        </authorList>
    </citation>
    <scope>NUCLEOTIDE SEQUENCE [LARGE SCALE GENOMIC DNA]</scope>
    <source>
        <strain evidence="6 7">CC-CFT640</strain>
    </source>
</reference>
<evidence type="ECO:0000313" key="7">
    <source>
        <dbReference type="Proteomes" id="UP000321638"/>
    </source>
</evidence>
<dbReference type="InterPro" id="IPR046373">
    <property type="entry name" value="Acyl-CoA_Oxase/DH_mid-dom_sf"/>
</dbReference>
<keyword evidence="7" id="KW-1185">Reference proteome</keyword>
<dbReference type="GO" id="GO:0050660">
    <property type="term" value="F:flavin adenine dinucleotide binding"/>
    <property type="evidence" value="ECO:0007669"/>
    <property type="project" value="InterPro"/>
</dbReference>
<dbReference type="Gene3D" id="2.40.110.10">
    <property type="entry name" value="Butyryl-CoA Dehydrogenase, subunit A, domain 2"/>
    <property type="match status" value="1"/>
</dbReference>
<dbReference type="InterPro" id="IPR009100">
    <property type="entry name" value="AcylCoA_DH/oxidase_NM_dom_sf"/>
</dbReference>
<evidence type="ECO:0000259" key="4">
    <source>
        <dbReference type="Pfam" id="PF02771"/>
    </source>
</evidence>
<dbReference type="EMBL" id="VDUZ01000034">
    <property type="protein sequence ID" value="TXL72319.1"/>
    <property type="molecule type" value="Genomic_DNA"/>
</dbReference>
<comment type="caution">
    <text evidence="6">The sequence shown here is derived from an EMBL/GenBank/DDBJ whole genome shotgun (WGS) entry which is preliminary data.</text>
</comment>
<dbReference type="PANTHER" id="PTHR43831">
    <property type="entry name" value="ISOBUTYRYL-COA DEHYDROGENASE"/>
    <property type="match status" value="1"/>
</dbReference>
<dbReference type="InterPro" id="IPR052547">
    <property type="entry name" value="Mito_Isobutyryl-CoADH"/>
</dbReference>
<name>A0A5C8PEX3_9HYPH</name>
<accession>A0A5C8PEX3</accession>
<feature type="domain" description="Acyl-CoA dehydrogenase/oxidase N-terminal" evidence="4">
    <location>
        <begin position="17"/>
        <end position="86"/>
    </location>
</feature>
<dbReference type="InterPro" id="IPR036250">
    <property type="entry name" value="AcylCo_DH-like_C"/>
</dbReference>
<dbReference type="SUPFAM" id="SSF47203">
    <property type="entry name" value="Acyl-CoA dehydrogenase C-terminal domain-like"/>
    <property type="match status" value="1"/>
</dbReference>
<protein>
    <submittedName>
        <fullName evidence="6">Acyl-CoA dehydrogenase</fullName>
    </submittedName>
</protein>
<dbReference type="SUPFAM" id="SSF56645">
    <property type="entry name" value="Acyl-CoA dehydrogenase NM domain-like"/>
    <property type="match status" value="1"/>
</dbReference>
<feature type="domain" description="Acyl-CoA dehydrogenase C-terminal" evidence="5">
    <location>
        <begin position="240"/>
        <end position="362"/>
    </location>
</feature>
<evidence type="ECO:0000256" key="2">
    <source>
        <dbReference type="ARBA" id="ARBA00023002"/>
    </source>
</evidence>
<dbReference type="GO" id="GO:0016627">
    <property type="term" value="F:oxidoreductase activity, acting on the CH-CH group of donors"/>
    <property type="evidence" value="ECO:0007669"/>
    <property type="project" value="InterPro"/>
</dbReference>